<dbReference type="RefSeq" id="WP_013866857.1">
    <property type="nucleotide sequence ID" value="NC_015636.1"/>
</dbReference>
<gene>
    <name evidence="2" type="ordered locus">Metok_0694</name>
</gene>
<reference evidence="2" key="1">
    <citation type="submission" date="2011-05" db="EMBL/GenBank/DDBJ databases">
        <title>Complete sequence of chromosome of Methanothermococcus okinawensis IH1.</title>
        <authorList>
            <consortium name="US DOE Joint Genome Institute"/>
            <person name="Lucas S."/>
            <person name="Han J."/>
            <person name="Lapidus A."/>
            <person name="Cheng J.-F."/>
            <person name="Goodwin L."/>
            <person name="Pitluck S."/>
            <person name="Peters L."/>
            <person name="Mikhailova N."/>
            <person name="Held B."/>
            <person name="Han C."/>
            <person name="Tapia R."/>
            <person name="Land M."/>
            <person name="Hauser L."/>
            <person name="Kyrpides N."/>
            <person name="Ivanova N."/>
            <person name="Pagani I."/>
            <person name="Sieprawska-Lupa M."/>
            <person name="Takai K."/>
            <person name="Miyazaki J."/>
            <person name="Whitman W."/>
            <person name="Woyke T."/>
        </authorList>
    </citation>
    <scope>NUCLEOTIDE SEQUENCE [LARGE SCALE GENOMIC DNA]</scope>
    <source>
        <strain evidence="2">IH1</strain>
    </source>
</reference>
<dbReference type="GeneID" id="10772831"/>
<dbReference type="AlphaFoldDB" id="F8ALZ6"/>
<organism evidence="2 3">
    <name type="scientific">Methanothermococcus okinawensis (strain DSM 14208 / JCM 11175 / IH1)</name>
    <dbReference type="NCBI Taxonomy" id="647113"/>
    <lineage>
        <taxon>Archaea</taxon>
        <taxon>Methanobacteriati</taxon>
        <taxon>Methanobacteriota</taxon>
        <taxon>Methanomada group</taxon>
        <taxon>Methanococci</taxon>
        <taxon>Methanococcales</taxon>
        <taxon>Methanococcaceae</taxon>
        <taxon>Methanothermococcus</taxon>
    </lineage>
</organism>
<keyword evidence="1" id="KW-0812">Transmembrane</keyword>
<keyword evidence="3" id="KW-1185">Reference proteome</keyword>
<accession>F8ALZ6</accession>
<proteinExistence type="predicted"/>
<dbReference type="EMBL" id="CP002792">
    <property type="protein sequence ID" value="AEH06671.1"/>
    <property type="molecule type" value="Genomic_DNA"/>
</dbReference>
<keyword evidence="1" id="KW-1133">Transmembrane helix</keyword>
<dbReference type="Proteomes" id="UP000009296">
    <property type="component" value="Chromosome"/>
</dbReference>
<evidence type="ECO:0000313" key="3">
    <source>
        <dbReference type="Proteomes" id="UP000009296"/>
    </source>
</evidence>
<dbReference type="STRING" id="647113.Metok_0694"/>
<protein>
    <submittedName>
        <fullName evidence="2">Uncharacterized protein</fullName>
    </submittedName>
</protein>
<dbReference type="KEGG" id="mok:Metok_0694"/>
<sequence length="172" mass="20456">MMMKKEVIIILITTILVILPILWVIQHSDANNSDLKKYDVYSIETKKIDNKNVSIVYQIKNPSPYEHLNNIDSKTKAEICYITWYMFNHYHNIDEVQIIAYYNDTGKLKEYYKFKIDRNAAEISGLLNISDADISSNMYYYYRKIIKLGVLKVKDVNIPYWRRVYGYNNTNQ</sequence>
<name>F8ALZ6_METOI</name>
<dbReference type="HOGENOM" id="CLU_1529262_0_0_2"/>
<keyword evidence="1" id="KW-0472">Membrane</keyword>
<evidence type="ECO:0000256" key="1">
    <source>
        <dbReference type="SAM" id="Phobius"/>
    </source>
</evidence>
<feature type="transmembrane region" description="Helical" evidence="1">
    <location>
        <begin position="7"/>
        <end position="25"/>
    </location>
</feature>
<evidence type="ECO:0000313" key="2">
    <source>
        <dbReference type="EMBL" id="AEH06671.1"/>
    </source>
</evidence>
<dbReference type="eggNOG" id="arCOG06574">
    <property type="taxonomic scope" value="Archaea"/>
</dbReference>